<dbReference type="Pfam" id="PF00201">
    <property type="entry name" value="UDPGT"/>
    <property type="match status" value="1"/>
</dbReference>
<sequence length="155" mass="17469">MVRGRGYEGRIKGRGVVIKGWAPQILILSHAAIGGFLTHCGWNSTIEGVCAGVPMVTWPLFAEQFLNEKLIVQVLKMGVRVGVEVPVRWGDENKVGVSIKRERIKEAIEECMEEDRKVMTGGTEQHYLQISPKRLFRNKVALKLRKKFSCAVLHQ</sequence>
<keyword evidence="2 4" id="KW-0328">Glycosyltransferase</keyword>
<dbReference type="InterPro" id="IPR002213">
    <property type="entry name" value="UDP_glucos_trans"/>
</dbReference>
<dbReference type="InterPro" id="IPR035595">
    <property type="entry name" value="UDP_glycos_trans_CS"/>
</dbReference>
<dbReference type="EMBL" id="JAAIUW010000008">
    <property type="protein sequence ID" value="KAF7818693.1"/>
    <property type="molecule type" value="Genomic_DNA"/>
</dbReference>
<dbReference type="PANTHER" id="PTHR48047:SF143">
    <property type="entry name" value="UDP-GLYCOSYLTRANSFERASE 73D1"/>
    <property type="match status" value="1"/>
</dbReference>
<evidence type="ECO:0000256" key="2">
    <source>
        <dbReference type="ARBA" id="ARBA00022676"/>
    </source>
</evidence>
<keyword evidence="6" id="KW-1185">Reference proteome</keyword>
<dbReference type="FunFam" id="3.40.50.2000:FF:000431">
    <property type="entry name" value="UDP-glycosyltransferase 90A1"/>
    <property type="match status" value="1"/>
</dbReference>
<dbReference type="Gene3D" id="3.40.50.2000">
    <property type="entry name" value="Glycogen Phosphorylase B"/>
    <property type="match status" value="1"/>
</dbReference>
<organism evidence="5 6">
    <name type="scientific">Senna tora</name>
    <dbReference type="NCBI Taxonomy" id="362788"/>
    <lineage>
        <taxon>Eukaryota</taxon>
        <taxon>Viridiplantae</taxon>
        <taxon>Streptophyta</taxon>
        <taxon>Embryophyta</taxon>
        <taxon>Tracheophyta</taxon>
        <taxon>Spermatophyta</taxon>
        <taxon>Magnoliopsida</taxon>
        <taxon>eudicotyledons</taxon>
        <taxon>Gunneridae</taxon>
        <taxon>Pentapetalae</taxon>
        <taxon>rosids</taxon>
        <taxon>fabids</taxon>
        <taxon>Fabales</taxon>
        <taxon>Fabaceae</taxon>
        <taxon>Caesalpinioideae</taxon>
        <taxon>Cassia clade</taxon>
        <taxon>Senna</taxon>
    </lineage>
</organism>
<protein>
    <submittedName>
        <fullName evidence="5">UDP-glycosyltransferase 73D1-like</fullName>
    </submittedName>
</protein>
<dbReference type="OrthoDB" id="1721575at2759"/>
<evidence type="ECO:0000313" key="6">
    <source>
        <dbReference type="Proteomes" id="UP000634136"/>
    </source>
</evidence>
<dbReference type="AlphaFoldDB" id="A0A834TAQ7"/>
<evidence type="ECO:0000313" key="5">
    <source>
        <dbReference type="EMBL" id="KAF7818693.1"/>
    </source>
</evidence>
<dbReference type="PANTHER" id="PTHR48047">
    <property type="entry name" value="GLYCOSYLTRANSFERASE"/>
    <property type="match status" value="1"/>
</dbReference>
<reference evidence="5" key="1">
    <citation type="submission" date="2020-09" db="EMBL/GenBank/DDBJ databases">
        <title>Genome-Enabled Discovery of Anthraquinone Biosynthesis in Senna tora.</title>
        <authorList>
            <person name="Kang S.-H."/>
            <person name="Pandey R.P."/>
            <person name="Lee C.-M."/>
            <person name="Sim J.-S."/>
            <person name="Jeong J.-T."/>
            <person name="Choi B.-S."/>
            <person name="Jung M."/>
            <person name="Ginzburg D."/>
            <person name="Zhao K."/>
            <person name="Won S.Y."/>
            <person name="Oh T.-J."/>
            <person name="Yu Y."/>
            <person name="Kim N.-H."/>
            <person name="Lee O.R."/>
            <person name="Lee T.-H."/>
            <person name="Bashyal P."/>
            <person name="Kim T.-S."/>
            <person name="Lee W.-H."/>
            <person name="Kawkins C."/>
            <person name="Kim C.-K."/>
            <person name="Kim J.S."/>
            <person name="Ahn B.O."/>
            <person name="Rhee S.Y."/>
            <person name="Sohng J.K."/>
        </authorList>
    </citation>
    <scope>NUCLEOTIDE SEQUENCE</scope>
    <source>
        <tissue evidence="5">Leaf</tissue>
    </source>
</reference>
<name>A0A834TAQ7_9FABA</name>
<keyword evidence="3 4" id="KW-0808">Transferase</keyword>
<dbReference type="Proteomes" id="UP000634136">
    <property type="component" value="Unassembled WGS sequence"/>
</dbReference>
<comment type="similarity">
    <text evidence="1 4">Belongs to the UDP-glycosyltransferase family.</text>
</comment>
<evidence type="ECO:0000256" key="4">
    <source>
        <dbReference type="RuleBase" id="RU003718"/>
    </source>
</evidence>
<evidence type="ECO:0000256" key="3">
    <source>
        <dbReference type="ARBA" id="ARBA00022679"/>
    </source>
</evidence>
<comment type="caution">
    <text evidence="5">The sequence shown here is derived from an EMBL/GenBank/DDBJ whole genome shotgun (WGS) entry which is preliminary data.</text>
</comment>
<dbReference type="PROSITE" id="PS00375">
    <property type="entry name" value="UDPGT"/>
    <property type="match status" value="1"/>
</dbReference>
<accession>A0A834TAQ7</accession>
<dbReference type="CDD" id="cd03784">
    <property type="entry name" value="GT1_Gtf-like"/>
    <property type="match status" value="1"/>
</dbReference>
<evidence type="ECO:0000256" key="1">
    <source>
        <dbReference type="ARBA" id="ARBA00009995"/>
    </source>
</evidence>
<dbReference type="GO" id="GO:0035251">
    <property type="term" value="F:UDP-glucosyltransferase activity"/>
    <property type="evidence" value="ECO:0007669"/>
    <property type="project" value="TreeGrafter"/>
</dbReference>
<proteinExistence type="inferred from homology"/>
<dbReference type="SUPFAM" id="SSF53756">
    <property type="entry name" value="UDP-Glycosyltransferase/glycogen phosphorylase"/>
    <property type="match status" value="1"/>
</dbReference>
<gene>
    <name evidence="5" type="ORF">G2W53_024148</name>
</gene>